<reference evidence="1" key="1">
    <citation type="submission" date="2016-11" db="EMBL/GenBank/DDBJ databases">
        <title>Identification of Agave tequilana leaf virus in Mexico.</title>
        <authorList>
            <person name="De La Torre Almaraz R."/>
            <person name="Salgado H."/>
        </authorList>
    </citation>
    <scope>NUCLEOTIDE SEQUENCE [LARGE SCALE GENOMIC DNA]</scope>
    <source>
        <strain evidence="1">Jal2</strain>
    </source>
</reference>
<dbReference type="Proteomes" id="UP000203345">
    <property type="component" value="Segment"/>
</dbReference>
<accession>A0A1X9ZMU0</accession>
<evidence type="ECO:0000313" key="1">
    <source>
        <dbReference type="EMBL" id="ARS73024.1"/>
    </source>
</evidence>
<organism evidence="1">
    <name type="scientific">Agave yellow streak virus Jalisco 1</name>
    <dbReference type="NCBI Taxonomy" id="3142681"/>
    <lineage>
        <taxon>Viruses</taxon>
        <taxon>Riboviria</taxon>
        <taxon>Orthornavirae</taxon>
        <taxon>Kitrinoviricota</taxon>
        <taxon>Alsuviricetes</taxon>
        <taxon>Tymovirales</taxon>
        <taxon>Betaflexiviridae</taxon>
        <taxon>Trivirinae</taxon>
        <taxon>Vitivirus</taxon>
    </lineage>
</organism>
<proteinExistence type="predicted"/>
<name>A0A1X9ZMU0_9VIRU</name>
<sequence>MYPSVAKRYSVNSLVQHHTDLIVYGISLEVGLEYLLRSEKFLAETELIPDFIEWHHRTQKYRYFTVGVESEVTLKYNPNEVLSTIEFIEVKNSNLLSLVGFVGNTNLVHVNFSGGFIHSRRGRIRTNITLGSYMGLIKRIEGCVCYALADE</sequence>
<dbReference type="EMBL" id="KY190215">
    <property type="protein sequence ID" value="ARS73024.1"/>
    <property type="molecule type" value="Genomic_RNA"/>
</dbReference>
<protein>
    <submittedName>
        <fullName evidence="1">Uncharacterized protein</fullName>
    </submittedName>
</protein>